<dbReference type="AlphaFoldDB" id="A0A6I2L4E4"/>
<dbReference type="GO" id="GO:0030313">
    <property type="term" value="C:cell envelope"/>
    <property type="evidence" value="ECO:0007669"/>
    <property type="project" value="UniProtKB-SubCell"/>
</dbReference>
<reference evidence="8 9" key="1">
    <citation type="submission" date="2019-11" db="EMBL/GenBank/DDBJ databases">
        <title>Novel species isolated from a subtropical stream in China.</title>
        <authorList>
            <person name="Lu H."/>
        </authorList>
    </citation>
    <scope>NUCLEOTIDE SEQUENCE [LARGE SCALE GENOMIC DNA]</scope>
    <source>
        <strain evidence="8 9">FT80W</strain>
    </source>
</reference>
<name>A0A6I2L4E4_9BURK</name>
<evidence type="ECO:0000313" key="9">
    <source>
        <dbReference type="Proteomes" id="UP000433309"/>
    </source>
</evidence>
<sequence>MHIPFKKTHVFPLALTVLCAALAGCGNSAADNAPPSQQAARAPAEVGVVTLQEQDQVISTELPGRTAAYLSAEIRPQVGGIIKARLFQEGTQVKAGQPLYQLDPATYQAAYGSAQASLVKARATLASAKTTAERNAALLKIDAISKQTSDDSQAALAEAQADVGTAQAALETARINLSYTRITAPIAGRVDTSTVTPGALVEANQTTALTTVQQTDPMYVDIPQSSAALLRLKQELAAGKLAHSADGQAKLHIVLEDGSTYAHEGKLQVSGATVSTTSGAVTLRAVVPNPDGLLMPGMYVRAVIDEGVAPKTLLVPQQALTRTSSGDASVLVVGAGGKVEKRSVTVDRAIGNAWQVTSGLAAGQQVIVEGSLKANVGDVVKPVASTLMISATKKVAAATTQE</sequence>
<dbReference type="InterPro" id="IPR058625">
    <property type="entry name" value="MdtA-like_BSH"/>
</dbReference>
<dbReference type="Pfam" id="PF25944">
    <property type="entry name" value="Beta-barrel_RND"/>
    <property type="match status" value="1"/>
</dbReference>
<dbReference type="Pfam" id="PF25967">
    <property type="entry name" value="RND-MFP_C"/>
    <property type="match status" value="1"/>
</dbReference>
<proteinExistence type="inferred from homology"/>
<evidence type="ECO:0000256" key="2">
    <source>
        <dbReference type="ARBA" id="ARBA00009477"/>
    </source>
</evidence>
<dbReference type="Gene3D" id="2.40.420.20">
    <property type="match status" value="1"/>
</dbReference>
<comment type="subcellular location">
    <subcellularLocation>
        <location evidence="1">Cell envelope</location>
    </subcellularLocation>
</comment>
<feature type="domain" description="Multidrug resistance protein MdtA-like alpha-helical hairpin" evidence="4">
    <location>
        <begin position="111"/>
        <end position="180"/>
    </location>
</feature>
<keyword evidence="3" id="KW-0732">Signal</keyword>
<dbReference type="GO" id="GO:0046677">
    <property type="term" value="P:response to antibiotic"/>
    <property type="evidence" value="ECO:0007669"/>
    <property type="project" value="TreeGrafter"/>
</dbReference>
<dbReference type="PANTHER" id="PTHR30158:SF3">
    <property type="entry name" value="MULTIDRUG EFFLUX PUMP SUBUNIT ACRA-RELATED"/>
    <property type="match status" value="1"/>
</dbReference>
<keyword evidence="9" id="KW-1185">Reference proteome</keyword>
<gene>
    <name evidence="8" type="ORF">GJ699_15900</name>
</gene>
<dbReference type="NCBIfam" id="TIGR01730">
    <property type="entry name" value="RND_mfp"/>
    <property type="match status" value="1"/>
</dbReference>
<feature type="domain" description="Multidrug resistance protein MdtA-like C-terminal permuted SH3" evidence="7">
    <location>
        <begin position="313"/>
        <end position="370"/>
    </location>
</feature>
<dbReference type="Gene3D" id="2.40.50.100">
    <property type="match status" value="1"/>
</dbReference>
<dbReference type="Pfam" id="PF25876">
    <property type="entry name" value="HH_MFP_RND"/>
    <property type="match status" value="1"/>
</dbReference>
<evidence type="ECO:0000256" key="1">
    <source>
        <dbReference type="ARBA" id="ARBA00004196"/>
    </source>
</evidence>
<evidence type="ECO:0000259" key="7">
    <source>
        <dbReference type="Pfam" id="PF25967"/>
    </source>
</evidence>
<dbReference type="InterPro" id="IPR058627">
    <property type="entry name" value="MdtA-like_C"/>
</dbReference>
<dbReference type="GO" id="GO:0005886">
    <property type="term" value="C:plasma membrane"/>
    <property type="evidence" value="ECO:0007669"/>
    <property type="project" value="TreeGrafter"/>
</dbReference>
<comment type="similarity">
    <text evidence="2">Belongs to the membrane fusion protein (MFP) (TC 8.A.1) family.</text>
</comment>
<dbReference type="RefSeq" id="WP_154377894.1">
    <property type="nucleotide sequence ID" value="NZ_WKJK01000007.1"/>
</dbReference>
<evidence type="ECO:0000313" key="8">
    <source>
        <dbReference type="EMBL" id="MRW91476.1"/>
    </source>
</evidence>
<organism evidence="8 9">
    <name type="scientific">Duganella guangzhouensis</name>
    <dbReference type="NCBI Taxonomy" id="2666084"/>
    <lineage>
        <taxon>Bacteria</taxon>
        <taxon>Pseudomonadati</taxon>
        <taxon>Pseudomonadota</taxon>
        <taxon>Betaproteobacteria</taxon>
        <taxon>Burkholderiales</taxon>
        <taxon>Oxalobacteraceae</taxon>
        <taxon>Telluria group</taxon>
        <taxon>Duganella</taxon>
    </lineage>
</organism>
<evidence type="ECO:0000259" key="4">
    <source>
        <dbReference type="Pfam" id="PF25876"/>
    </source>
</evidence>
<accession>A0A6I2L4E4</accession>
<comment type="caution">
    <text evidence="8">The sequence shown here is derived from an EMBL/GenBank/DDBJ whole genome shotgun (WGS) entry which is preliminary data.</text>
</comment>
<feature type="chain" id="PRO_5026063778" evidence="3">
    <location>
        <begin position="30"/>
        <end position="402"/>
    </location>
</feature>
<dbReference type="PROSITE" id="PS51257">
    <property type="entry name" value="PROKAR_LIPOPROTEIN"/>
    <property type="match status" value="1"/>
</dbReference>
<feature type="domain" description="Multidrug resistance protein MdtA-like beta-barrel" evidence="6">
    <location>
        <begin position="217"/>
        <end position="307"/>
    </location>
</feature>
<protein>
    <submittedName>
        <fullName evidence="8">Efflux RND transporter periplasmic adaptor subunit</fullName>
    </submittedName>
</protein>
<dbReference type="EMBL" id="WKJK01000007">
    <property type="protein sequence ID" value="MRW91476.1"/>
    <property type="molecule type" value="Genomic_DNA"/>
</dbReference>
<dbReference type="InterPro" id="IPR006143">
    <property type="entry name" value="RND_pump_MFP"/>
</dbReference>
<dbReference type="GO" id="GO:0022857">
    <property type="term" value="F:transmembrane transporter activity"/>
    <property type="evidence" value="ECO:0007669"/>
    <property type="project" value="InterPro"/>
</dbReference>
<feature type="signal peptide" evidence="3">
    <location>
        <begin position="1"/>
        <end position="29"/>
    </location>
</feature>
<evidence type="ECO:0000259" key="5">
    <source>
        <dbReference type="Pfam" id="PF25917"/>
    </source>
</evidence>
<dbReference type="Gene3D" id="2.40.30.170">
    <property type="match status" value="1"/>
</dbReference>
<dbReference type="InterPro" id="IPR058624">
    <property type="entry name" value="MdtA-like_HH"/>
</dbReference>
<dbReference type="Pfam" id="PF25917">
    <property type="entry name" value="BSH_RND"/>
    <property type="match status" value="1"/>
</dbReference>
<dbReference type="SUPFAM" id="SSF111369">
    <property type="entry name" value="HlyD-like secretion proteins"/>
    <property type="match status" value="1"/>
</dbReference>
<evidence type="ECO:0000256" key="3">
    <source>
        <dbReference type="SAM" id="SignalP"/>
    </source>
</evidence>
<feature type="domain" description="Multidrug resistance protein MdtA-like barrel-sandwich hybrid" evidence="5">
    <location>
        <begin position="72"/>
        <end position="213"/>
    </location>
</feature>
<evidence type="ECO:0000259" key="6">
    <source>
        <dbReference type="Pfam" id="PF25944"/>
    </source>
</evidence>
<dbReference type="Gene3D" id="1.10.287.470">
    <property type="entry name" value="Helix hairpin bin"/>
    <property type="match status" value="1"/>
</dbReference>
<dbReference type="FunFam" id="2.40.420.20:FF:000001">
    <property type="entry name" value="Efflux RND transporter periplasmic adaptor subunit"/>
    <property type="match status" value="1"/>
</dbReference>
<dbReference type="PANTHER" id="PTHR30158">
    <property type="entry name" value="ACRA/E-RELATED COMPONENT OF DRUG EFFLUX TRANSPORTER"/>
    <property type="match status" value="1"/>
</dbReference>
<dbReference type="Proteomes" id="UP000433309">
    <property type="component" value="Unassembled WGS sequence"/>
</dbReference>
<dbReference type="InterPro" id="IPR058626">
    <property type="entry name" value="MdtA-like_b-barrel"/>
</dbReference>